<dbReference type="SMART" id="SM00448">
    <property type="entry name" value="REC"/>
    <property type="match status" value="1"/>
</dbReference>
<dbReference type="SUPFAM" id="SSF46894">
    <property type="entry name" value="C-terminal effector domain of the bipartite response regulators"/>
    <property type="match status" value="1"/>
</dbReference>
<comment type="caution">
    <text evidence="6">The sequence shown here is derived from an EMBL/GenBank/DDBJ whole genome shotgun (WGS) entry which is preliminary data.</text>
</comment>
<dbReference type="PANTHER" id="PTHR45566">
    <property type="entry name" value="HTH-TYPE TRANSCRIPTIONAL REGULATOR YHJB-RELATED"/>
    <property type="match status" value="1"/>
</dbReference>
<gene>
    <name evidence="6" type="ORF">LXT12_05785</name>
</gene>
<evidence type="ECO:0000259" key="5">
    <source>
        <dbReference type="PROSITE" id="PS50110"/>
    </source>
</evidence>
<protein>
    <submittedName>
        <fullName evidence="6">Response regulator transcription factor</fullName>
    </submittedName>
</protein>
<feature type="domain" description="Response regulatory" evidence="5">
    <location>
        <begin position="4"/>
        <end position="121"/>
    </location>
</feature>
<feature type="domain" description="HTH luxR-type" evidence="4">
    <location>
        <begin position="141"/>
        <end position="206"/>
    </location>
</feature>
<feature type="modified residue" description="4-aspartylphosphate" evidence="3">
    <location>
        <position position="56"/>
    </location>
</feature>
<dbReference type="InterPro" id="IPR058245">
    <property type="entry name" value="NreC/VraR/RcsB-like_REC"/>
</dbReference>
<dbReference type="Pfam" id="PF00196">
    <property type="entry name" value="GerE"/>
    <property type="match status" value="1"/>
</dbReference>
<organism evidence="6 7">
    <name type="scientific">Pelomonas caseinilytica</name>
    <dbReference type="NCBI Taxonomy" id="2906763"/>
    <lineage>
        <taxon>Bacteria</taxon>
        <taxon>Pseudomonadati</taxon>
        <taxon>Pseudomonadota</taxon>
        <taxon>Betaproteobacteria</taxon>
        <taxon>Burkholderiales</taxon>
        <taxon>Sphaerotilaceae</taxon>
        <taxon>Roseateles</taxon>
    </lineage>
</organism>
<dbReference type="PROSITE" id="PS50043">
    <property type="entry name" value="HTH_LUXR_2"/>
    <property type="match status" value="1"/>
</dbReference>
<evidence type="ECO:0000256" key="3">
    <source>
        <dbReference type="PROSITE-ProRule" id="PRU00169"/>
    </source>
</evidence>
<keyword evidence="2" id="KW-0238">DNA-binding</keyword>
<dbReference type="InterPro" id="IPR001789">
    <property type="entry name" value="Sig_transdc_resp-reg_receiver"/>
</dbReference>
<dbReference type="InterPro" id="IPR000792">
    <property type="entry name" value="Tscrpt_reg_LuxR_C"/>
</dbReference>
<dbReference type="SMART" id="SM00421">
    <property type="entry name" value="HTH_LUXR"/>
    <property type="match status" value="1"/>
</dbReference>
<dbReference type="RefSeq" id="WP_233390355.1">
    <property type="nucleotide sequence ID" value="NZ_JAJTWT010000002.1"/>
</dbReference>
<dbReference type="CDD" id="cd06170">
    <property type="entry name" value="LuxR_C_like"/>
    <property type="match status" value="1"/>
</dbReference>
<dbReference type="InterPro" id="IPR051015">
    <property type="entry name" value="EvgA-like"/>
</dbReference>
<dbReference type="CDD" id="cd17535">
    <property type="entry name" value="REC_NarL-like"/>
    <property type="match status" value="1"/>
</dbReference>
<dbReference type="InterPro" id="IPR011006">
    <property type="entry name" value="CheY-like_superfamily"/>
</dbReference>
<sequence>MLTRALLVDDHPMFREGLALLLAHEFPQWQLLQAGSLEQAAARLAETPDIGLVILDLSLPDSTGLATLTRLRLRAPAPRYVVLSANDDPELVVGAVEQGAAGFVPKSSQTGAMLGAMRTVLDGGVVLPAPLGAASTAPARSATEALGVSPRQSEVLRLLIEGKTNKAISRELGIAESTVKTHLETLYRKLDATSRTQAVVAAARLGLRLDGAERSDGTEP</sequence>
<evidence type="ECO:0000256" key="2">
    <source>
        <dbReference type="ARBA" id="ARBA00023125"/>
    </source>
</evidence>
<keyword evidence="1 3" id="KW-0597">Phosphoprotein</keyword>
<evidence type="ECO:0000313" key="6">
    <source>
        <dbReference type="EMBL" id="MCE4536759.1"/>
    </source>
</evidence>
<reference evidence="6 7" key="1">
    <citation type="submission" date="2021-12" db="EMBL/GenBank/DDBJ databases">
        <title>Genome seq of p7.</title>
        <authorList>
            <person name="Seo T."/>
        </authorList>
    </citation>
    <scope>NUCLEOTIDE SEQUENCE [LARGE SCALE GENOMIC DNA]</scope>
    <source>
        <strain evidence="6 7">P7</strain>
    </source>
</reference>
<evidence type="ECO:0000313" key="7">
    <source>
        <dbReference type="Proteomes" id="UP001201463"/>
    </source>
</evidence>
<proteinExistence type="predicted"/>
<dbReference type="Pfam" id="PF00072">
    <property type="entry name" value="Response_reg"/>
    <property type="match status" value="1"/>
</dbReference>
<dbReference type="PRINTS" id="PR00038">
    <property type="entry name" value="HTHLUXR"/>
</dbReference>
<dbReference type="PROSITE" id="PS50110">
    <property type="entry name" value="RESPONSE_REGULATORY"/>
    <property type="match status" value="1"/>
</dbReference>
<dbReference type="SUPFAM" id="SSF52172">
    <property type="entry name" value="CheY-like"/>
    <property type="match status" value="1"/>
</dbReference>
<dbReference type="Gene3D" id="1.10.10.10">
    <property type="entry name" value="Winged helix-like DNA-binding domain superfamily/Winged helix DNA-binding domain"/>
    <property type="match status" value="1"/>
</dbReference>
<evidence type="ECO:0000259" key="4">
    <source>
        <dbReference type="PROSITE" id="PS50043"/>
    </source>
</evidence>
<dbReference type="EMBL" id="JAJTWT010000002">
    <property type="protein sequence ID" value="MCE4536759.1"/>
    <property type="molecule type" value="Genomic_DNA"/>
</dbReference>
<dbReference type="Proteomes" id="UP001201463">
    <property type="component" value="Unassembled WGS sequence"/>
</dbReference>
<dbReference type="InterPro" id="IPR016032">
    <property type="entry name" value="Sig_transdc_resp-reg_C-effctor"/>
</dbReference>
<keyword evidence="7" id="KW-1185">Reference proteome</keyword>
<dbReference type="Gene3D" id="3.40.50.2300">
    <property type="match status" value="1"/>
</dbReference>
<dbReference type="InterPro" id="IPR036388">
    <property type="entry name" value="WH-like_DNA-bd_sf"/>
</dbReference>
<dbReference type="PANTHER" id="PTHR45566:SF2">
    <property type="entry name" value="NARL SUBFAMILY"/>
    <property type="match status" value="1"/>
</dbReference>
<name>A0ABS8XE65_9BURK</name>
<evidence type="ECO:0000256" key="1">
    <source>
        <dbReference type="ARBA" id="ARBA00022553"/>
    </source>
</evidence>
<accession>A0ABS8XE65</accession>